<keyword evidence="3" id="KW-0413">Isomerase</keyword>
<dbReference type="EMBL" id="CACRXK020005651">
    <property type="protein sequence ID" value="CAB4006944.1"/>
    <property type="molecule type" value="Genomic_DNA"/>
</dbReference>
<dbReference type="GO" id="GO:0006281">
    <property type="term" value="P:DNA repair"/>
    <property type="evidence" value="ECO:0007669"/>
    <property type="project" value="TreeGrafter"/>
</dbReference>
<evidence type="ECO:0000313" key="8">
    <source>
        <dbReference type="Proteomes" id="UP001152795"/>
    </source>
</evidence>
<dbReference type="PANTHER" id="PTHR13710">
    <property type="entry name" value="DNA HELICASE RECQ FAMILY MEMBER"/>
    <property type="match status" value="1"/>
</dbReference>
<dbReference type="Gene3D" id="3.40.50.300">
    <property type="entry name" value="P-loop containing nucleotide triphosphate hydrolases"/>
    <property type="match status" value="1"/>
</dbReference>
<dbReference type="GO" id="GO:0003677">
    <property type="term" value="F:DNA binding"/>
    <property type="evidence" value="ECO:0007669"/>
    <property type="project" value="UniProtKB-KW"/>
</dbReference>
<comment type="caution">
    <text evidence="7">The sequence shown here is derived from an EMBL/GenBank/DDBJ whole genome shotgun (WGS) entry which is preliminary data.</text>
</comment>
<dbReference type="AlphaFoldDB" id="A0A6S7HNM7"/>
<organism evidence="7 8">
    <name type="scientific">Paramuricea clavata</name>
    <name type="common">Red gorgonian</name>
    <name type="synonym">Violescent sea-whip</name>
    <dbReference type="NCBI Taxonomy" id="317549"/>
    <lineage>
        <taxon>Eukaryota</taxon>
        <taxon>Metazoa</taxon>
        <taxon>Cnidaria</taxon>
        <taxon>Anthozoa</taxon>
        <taxon>Octocorallia</taxon>
        <taxon>Malacalcyonacea</taxon>
        <taxon>Plexauridae</taxon>
        <taxon>Paramuricea</taxon>
    </lineage>
</organism>
<proteinExistence type="inferred from homology"/>
<evidence type="ECO:0000256" key="1">
    <source>
        <dbReference type="ARBA" id="ARBA00005446"/>
    </source>
</evidence>
<keyword evidence="7" id="KW-0378">Hydrolase</keyword>
<dbReference type="InterPro" id="IPR027417">
    <property type="entry name" value="P-loop_NTPase"/>
</dbReference>
<evidence type="ECO:0000313" key="7">
    <source>
        <dbReference type="EMBL" id="CAB4006944.1"/>
    </source>
</evidence>
<dbReference type="GO" id="GO:0005694">
    <property type="term" value="C:chromosome"/>
    <property type="evidence" value="ECO:0007669"/>
    <property type="project" value="TreeGrafter"/>
</dbReference>
<keyword evidence="7" id="KW-0347">Helicase</keyword>
<evidence type="ECO:0000256" key="5">
    <source>
        <dbReference type="ARBA" id="ARBA00034808"/>
    </source>
</evidence>
<comment type="catalytic activity">
    <reaction evidence="4">
        <text>Couples ATP hydrolysis with the unwinding of duplex DNA by translocating in the 3'-5' direction.</text>
        <dbReference type="EC" id="5.6.2.4"/>
    </reaction>
</comment>
<dbReference type="GO" id="GO:0043138">
    <property type="term" value="F:3'-5' DNA helicase activity"/>
    <property type="evidence" value="ECO:0007669"/>
    <property type="project" value="UniProtKB-EC"/>
</dbReference>
<accession>A0A6S7HNM7</accession>
<protein>
    <recommendedName>
        <fullName evidence="5">DNA 3'-5' helicase</fullName>
        <ecNumber evidence="5">5.6.2.4</ecNumber>
    </recommendedName>
</protein>
<dbReference type="GO" id="GO:0009378">
    <property type="term" value="F:four-way junction helicase activity"/>
    <property type="evidence" value="ECO:0007669"/>
    <property type="project" value="TreeGrafter"/>
</dbReference>
<keyword evidence="7" id="KW-0067">ATP-binding</keyword>
<dbReference type="InterPro" id="IPR011545">
    <property type="entry name" value="DEAD/DEAH_box_helicase_dom"/>
</dbReference>
<evidence type="ECO:0000256" key="4">
    <source>
        <dbReference type="ARBA" id="ARBA00034617"/>
    </source>
</evidence>
<keyword evidence="2" id="KW-0238">DNA-binding</keyword>
<dbReference type="GO" id="GO:0006310">
    <property type="term" value="P:DNA recombination"/>
    <property type="evidence" value="ECO:0007669"/>
    <property type="project" value="TreeGrafter"/>
</dbReference>
<dbReference type="GO" id="GO:0005737">
    <property type="term" value="C:cytoplasm"/>
    <property type="evidence" value="ECO:0007669"/>
    <property type="project" value="TreeGrafter"/>
</dbReference>
<comment type="similarity">
    <text evidence="1">Belongs to the helicase family. RecQ subfamily.</text>
</comment>
<dbReference type="GO" id="GO:0005524">
    <property type="term" value="F:ATP binding"/>
    <property type="evidence" value="ECO:0007669"/>
    <property type="project" value="InterPro"/>
</dbReference>
<name>A0A6S7HNM7_PARCT</name>
<evidence type="ECO:0000256" key="3">
    <source>
        <dbReference type="ARBA" id="ARBA00023235"/>
    </source>
</evidence>
<feature type="domain" description="DEAD/DEAH-box helicase" evidence="6">
    <location>
        <begin position="145"/>
        <end position="247"/>
    </location>
</feature>
<dbReference type="PANTHER" id="PTHR13710:SF105">
    <property type="entry name" value="ATP-DEPENDENT DNA HELICASE Q1"/>
    <property type="match status" value="1"/>
</dbReference>
<evidence type="ECO:0000256" key="2">
    <source>
        <dbReference type="ARBA" id="ARBA00023125"/>
    </source>
</evidence>
<sequence length="290" mass="32551">MAVNANANEIVLSLANRPFQEAKVNGKTICSACFDDTNDIKFFIEDNGLTQHFRVKHSQLVLDEGITKHCKMLFQNLHGQETSKILKQLSALRLNTHTCLPKQHTTTALPHDWLDDDTSSMNFSVKGKTLLEVLQSVFGHRDFKPGQEEAIRSFISGKDKIVLIPTGGGKTVTYALPCIMAPGIAIVVSPLIMLMYDQVSRLQKHGINTCYYNTMLSDSERLNIVHNLKQSNCQYEFVFVSQEAVITDNFLSCLNKLSSEGMLSFFIIEDINITFSSSLVEYTCRLFLAI</sequence>
<keyword evidence="7" id="KW-0547">Nucleotide-binding</keyword>
<dbReference type="Proteomes" id="UP001152795">
    <property type="component" value="Unassembled WGS sequence"/>
</dbReference>
<evidence type="ECO:0000259" key="6">
    <source>
        <dbReference type="Pfam" id="PF00270"/>
    </source>
</evidence>
<dbReference type="OrthoDB" id="6020978at2759"/>
<keyword evidence="8" id="KW-1185">Reference proteome</keyword>
<dbReference type="EC" id="5.6.2.4" evidence="5"/>
<dbReference type="SUPFAM" id="SSF52540">
    <property type="entry name" value="P-loop containing nucleoside triphosphate hydrolases"/>
    <property type="match status" value="1"/>
</dbReference>
<dbReference type="Pfam" id="PF00270">
    <property type="entry name" value="DEAD"/>
    <property type="match status" value="1"/>
</dbReference>
<reference evidence="7" key="1">
    <citation type="submission" date="2020-04" db="EMBL/GenBank/DDBJ databases">
        <authorList>
            <person name="Alioto T."/>
            <person name="Alioto T."/>
            <person name="Gomez Garrido J."/>
        </authorList>
    </citation>
    <scope>NUCLEOTIDE SEQUENCE</scope>
    <source>
        <strain evidence="7">A484AB</strain>
    </source>
</reference>
<gene>
    <name evidence="7" type="ORF">PACLA_8A033193</name>
</gene>